<dbReference type="Gene3D" id="2.60.40.150">
    <property type="entry name" value="C2 domain"/>
    <property type="match status" value="1"/>
</dbReference>
<evidence type="ECO:0000256" key="2">
    <source>
        <dbReference type="ARBA" id="ARBA00022837"/>
    </source>
</evidence>
<evidence type="ECO:0000259" key="3">
    <source>
        <dbReference type="PROSITE" id="PS50004"/>
    </source>
</evidence>
<dbReference type="EMBL" id="LODT01000001">
    <property type="protein sequence ID" value="KYR02979.1"/>
    <property type="molecule type" value="Genomic_DNA"/>
</dbReference>
<dbReference type="InParanoid" id="A0A152A9T0"/>
<dbReference type="FunCoup" id="A0A152A9T0">
    <property type="interactions" value="2"/>
</dbReference>
<dbReference type="AlphaFoldDB" id="A0A152A9T0"/>
<dbReference type="InterPro" id="IPR035892">
    <property type="entry name" value="C2_domain_sf"/>
</dbReference>
<keyword evidence="2" id="KW-0106">Calcium</keyword>
<dbReference type="Pfam" id="PF00168">
    <property type="entry name" value="C2"/>
    <property type="match status" value="1"/>
</dbReference>
<dbReference type="PANTHER" id="PTHR45911:SF4">
    <property type="entry name" value="MULTIPLE C2 AND TRANSMEMBRANE DOMAIN-CONTAINING PROTEIN"/>
    <property type="match status" value="1"/>
</dbReference>
<evidence type="ECO:0000313" key="4">
    <source>
        <dbReference type="EMBL" id="KYR02979.1"/>
    </source>
</evidence>
<dbReference type="Proteomes" id="UP000076078">
    <property type="component" value="Unassembled WGS sequence"/>
</dbReference>
<dbReference type="InterPro" id="IPR000008">
    <property type="entry name" value="C2_dom"/>
</dbReference>
<reference evidence="4 5" key="1">
    <citation type="submission" date="2015-12" db="EMBL/GenBank/DDBJ databases">
        <title>Dictyostelia acquired genes for synthesis and detection of signals that induce cell-type specialization by lateral gene transfer from prokaryotes.</title>
        <authorList>
            <person name="Gloeckner G."/>
            <person name="Schaap P."/>
        </authorList>
    </citation>
    <scope>NUCLEOTIDE SEQUENCE [LARGE SCALE GENOMIC DNA]</scope>
    <source>
        <strain evidence="4 5">TK</strain>
    </source>
</reference>
<organism evidence="4 5">
    <name type="scientific">Tieghemostelium lacteum</name>
    <name type="common">Slime mold</name>
    <name type="synonym">Dictyostelium lacteum</name>
    <dbReference type="NCBI Taxonomy" id="361077"/>
    <lineage>
        <taxon>Eukaryota</taxon>
        <taxon>Amoebozoa</taxon>
        <taxon>Evosea</taxon>
        <taxon>Eumycetozoa</taxon>
        <taxon>Dictyostelia</taxon>
        <taxon>Dictyosteliales</taxon>
        <taxon>Raperosteliaceae</taxon>
        <taxon>Tieghemostelium</taxon>
    </lineage>
</organism>
<accession>A0A152A9T0</accession>
<dbReference type="SMART" id="SM00239">
    <property type="entry name" value="C2"/>
    <property type="match status" value="1"/>
</dbReference>
<sequence>MRAQVKQGYMGGKNGPLGYLMKKKESKGKKFEYKPKYEDYREVTITVDNATLYVATDSNGLSDPYVKVYASKKKGILSTTHLFTTSVQSKTLSPVWNHSETVSLCPEHIHDYLIFELYDKDILVNDFIGKGRIMLNKSGYSNFKLDLFDKDNNKIINAQVYGSIKVNEGHSGNNSSA</sequence>
<proteinExistence type="predicted"/>
<evidence type="ECO:0000313" key="5">
    <source>
        <dbReference type="Proteomes" id="UP000076078"/>
    </source>
</evidence>
<dbReference type="GO" id="GO:0016020">
    <property type="term" value="C:membrane"/>
    <property type="evidence" value="ECO:0007669"/>
    <property type="project" value="TreeGrafter"/>
</dbReference>
<dbReference type="PRINTS" id="PR00360">
    <property type="entry name" value="C2DOMAIN"/>
</dbReference>
<dbReference type="OrthoDB" id="14955at2759"/>
<comment type="caution">
    <text evidence="4">The sequence shown here is derived from an EMBL/GenBank/DDBJ whole genome shotgun (WGS) entry which is preliminary data.</text>
</comment>
<dbReference type="OMA" id="QITIMSA"/>
<dbReference type="STRING" id="361077.A0A152A9T0"/>
<dbReference type="SUPFAM" id="SSF49562">
    <property type="entry name" value="C2 domain (Calcium/lipid-binding domain, CaLB)"/>
    <property type="match status" value="1"/>
</dbReference>
<dbReference type="PROSITE" id="PS50004">
    <property type="entry name" value="C2"/>
    <property type="match status" value="1"/>
</dbReference>
<feature type="domain" description="C2" evidence="3">
    <location>
        <begin position="23"/>
        <end position="148"/>
    </location>
</feature>
<name>A0A152A9T0_TIELA</name>
<keyword evidence="1" id="KW-0479">Metal-binding</keyword>
<evidence type="ECO:0000256" key="1">
    <source>
        <dbReference type="ARBA" id="ARBA00022723"/>
    </source>
</evidence>
<keyword evidence="5" id="KW-1185">Reference proteome</keyword>
<dbReference type="GO" id="GO:0005509">
    <property type="term" value="F:calcium ion binding"/>
    <property type="evidence" value="ECO:0007669"/>
    <property type="project" value="TreeGrafter"/>
</dbReference>
<protein>
    <submittedName>
        <fullName evidence="4">C2 domain-containing protein</fullName>
    </submittedName>
</protein>
<dbReference type="PANTHER" id="PTHR45911">
    <property type="entry name" value="C2 DOMAIN-CONTAINING PROTEIN"/>
    <property type="match status" value="1"/>
</dbReference>
<gene>
    <name evidence="4" type="ORF">DLAC_00463</name>
</gene>